<dbReference type="Pfam" id="PF02469">
    <property type="entry name" value="Fasciclin"/>
    <property type="match status" value="1"/>
</dbReference>
<dbReference type="PROSITE" id="PS50213">
    <property type="entry name" value="FAS1"/>
    <property type="match status" value="1"/>
</dbReference>
<keyword evidence="1" id="KW-0732">Signal</keyword>
<dbReference type="InterPro" id="IPR000782">
    <property type="entry name" value="FAS1_domain"/>
</dbReference>
<dbReference type="PANTHER" id="PTHR10900:SF77">
    <property type="entry name" value="FI19380P1"/>
    <property type="match status" value="1"/>
</dbReference>
<dbReference type="SUPFAM" id="SSF82153">
    <property type="entry name" value="FAS1 domain"/>
    <property type="match status" value="1"/>
</dbReference>
<evidence type="ECO:0000313" key="3">
    <source>
        <dbReference type="EMBL" id="PQJ27390.1"/>
    </source>
</evidence>
<evidence type="ECO:0000313" key="4">
    <source>
        <dbReference type="Proteomes" id="UP000239907"/>
    </source>
</evidence>
<dbReference type="OrthoDB" id="9800666at2"/>
<dbReference type="PANTHER" id="PTHR10900">
    <property type="entry name" value="PERIOSTIN-RELATED"/>
    <property type="match status" value="1"/>
</dbReference>
<dbReference type="RefSeq" id="WP_105041873.1">
    <property type="nucleotide sequence ID" value="NZ_MQWA01000001.1"/>
</dbReference>
<sequence length="174" mass="18071">MKHITTTIALGLFALATPVFADDAKSANNSAVATAKKDIVDTAVAAGSFKTLAAALQAAGLIDALKGDGPFTVFAPTDEAFAKLEKGTVENLLKKENKDKLVEILTYHVVSGKVMAKTAVTLDKATALNKKDIALAVKGKSLTLNSTAKVIKADIDCTNGVIHVIDTVILPPAK</sequence>
<dbReference type="InterPro" id="IPR050904">
    <property type="entry name" value="Adhesion/Biosynth-related"/>
</dbReference>
<protein>
    <recommendedName>
        <fullName evidence="2">FAS1 domain-containing protein</fullName>
    </recommendedName>
</protein>
<feature type="signal peptide" evidence="1">
    <location>
        <begin position="1"/>
        <end position="21"/>
    </location>
</feature>
<evidence type="ECO:0000259" key="2">
    <source>
        <dbReference type="PROSITE" id="PS50213"/>
    </source>
</evidence>
<organism evidence="3 4">
    <name type="scientific">Rubritalea profundi</name>
    <dbReference type="NCBI Taxonomy" id="1658618"/>
    <lineage>
        <taxon>Bacteria</taxon>
        <taxon>Pseudomonadati</taxon>
        <taxon>Verrucomicrobiota</taxon>
        <taxon>Verrucomicrobiia</taxon>
        <taxon>Verrucomicrobiales</taxon>
        <taxon>Rubritaleaceae</taxon>
        <taxon>Rubritalea</taxon>
    </lineage>
</organism>
<dbReference type="AlphaFoldDB" id="A0A2S7TYJ5"/>
<feature type="chain" id="PRO_5015658361" description="FAS1 domain-containing protein" evidence="1">
    <location>
        <begin position="22"/>
        <end position="174"/>
    </location>
</feature>
<comment type="caution">
    <text evidence="3">The sequence shown here is derived from an EMBL/GenBank/DDBJ whole genome shotgun (WGS) entry which is preliminary data.</text>
</comment>
<feature type="domain" description="FAS1" evidence="2">
    <location>
        <begin position="36"/>
        <end position="169"/>
    </location>
</feature>
<gene>
    <name evidence="3" type="ORF">BSZ32_02010</name>
</gene>
<name>A0A2S7TYJ5_9BACT</name>
<keyword evidence="4" id="KW-1185">Reference proteome</keyword>
<dbReference type="InterPro" id="IPR036378">
    <property type="entry name" value="FAS1_dom_sf"/>
</dbReference>
<dbReference type="FunFam" id="2.30.180.10:FF:000019">
    <property type="entry name" value="Cell surface lipoprotein"/>
    <property type="match status" value="1"/>
</dbReference>
<accession>A0A2S7TYJ5</accession>
<evidence type="ECO:0000256" key="1">
    <source>
        <dbReference type="SAM" id="SignalP"/>
    </source>
</evidence>
<dbReference type="Gene3D" id="2.30.180.10">
    <property type="entry name" value="FAS1 domain"/>
    <property type="match status" value="1"/>
</dbReference>
<dbReference type="EMBL" id="MQWA01000001">
    <property type="protein sequence ID" value="PQJ27390.1"/>
    <property type="molecule type" value="Genomic_DNA"/>
</dbReference>
<reference evidence="3 4" key="1">
    <citation type="submission" date="2016-12" db="EMBL/GenBank/DDBJ databases">
        <title>Study of bacterial adaptation to deep sea.</title>
        <authorList>
            <person name="Song J."/>
            <person name="Yoshizawa S."/>
            <person name="Kogure K."/>
        </authorList>
    </citation>
    <scope>NUCLEOTIDE SEQUENCE [LARGE SCALE GENOMIC DNA]</scope>
    <source>
        <strain evidence="3 4">SAORIC-165</strain>
    </source>
</reference>
<dbReference type="SMART" id="SM00554">
    <property type="entry name" value="FAS1"/>
    <property type="match status" value="1"/>
</dbReference>
<dbReference type="Proteomes" id="UP000239907">
    <property type="component" value="Unassembled WGS sequence"/>
</dbReference>
<proteinExistence type="predicted"/>